<gene>
    <name evidence="1" type="ORF">B4U45_18270</name>
</gene>
<reference evidence="1 2" key="1">
    <citation type="submission" date="2017-02" db="EMBL/GenBank/DDBJ databases">
        <title>Mycobacterium kansasii genomes.</title>
        <authorList>
            <person name="Borowka P."/>
            <person name="Strapagiel D."/>
            <person name="Marciniak B."/>
            <person name="Lach J."/>
            <person name="Bakula Z."/>
            <person name="Van Ingen J."/>
            <person name="Safianowska A."/>
            <person name="Brzostek A."/>
            <person name="Dziadek J."/>
            <person name="Jagielski T."/>
        </authorList>
    </citation>
    <scope>NUCLEOTIDE SEQUENCE [LARGE SCALE GENOMIC DNA]</scope>
    <source>
        <strain evidence="1 2">12MK</strain>
    </source>
</reference>
<organism evidence="1 2">
    <name type="scientific">Mycobacterium persicum</name>
    <dbReference type="NCBI Taxonomy" id="1487726"/>
    <lineage>
        <taxon>Bacteria</taxon>
        <taxon>Bacillati</taxon>
        <taxon>Actinomycetota</taxon>
        <taxon>Actinomycetes</taxon>
        <taxon>Mycobacteriales</taxon>
        <taxon>Mycobacteriaceae</taxon>
        <taxon>Mycobacterium</taxon>
    </lineage>
</organism>
<dbReference type="EMBL" id="MWQA01000001">
    <property type="protein sequence ID" value="ORC08258.1"/>
    <property type="molecule type" value="Genomic_DNA"/>
</dbReference>
<evidence type="ECO:0000313" key="2">
    <source>
        <dbReference type="Proteomes" id="UP000192335"/>
    </source>
</evidence>
<sequence>MDKQGKQRVYQSVLLRRTFRDGPKVRNETVANLSMLPEAAIAALEATLKGHSLVPAGQELTVLRALPH</sequence>
<dbReference type="AlphaFoldDB" id="A0A8E2ITL6"/>
<protein>
    <submittedName>
        <fullName evidence="1">Uncharacterized protein</fullName>
    </submittedName>
</protein>
<comment type="caution">
    <text evidence="1">The sequence shown here is derived from an EMBL/GenBank/DDBJ whole genome shotgun (WGS) entry which is preliminary data.</text>
</comment>
<proteinExistence type="predicted"/>
<accession>A0A8E2ITL6</accession>
<feature type="non-terminal residue" evidence="1">
    <location>
        <position position="68"/>
    </location>
</feature>
<name>A0A8E2ITL6_9MYCO</name>
<evidence type="ECO:0000313" key="1">
    <source>
        <dbReference type="EMBL" id="ORC08258.1"/>
    </source>
</evidence>
<dbReference type="Proteomes" id="UP000192335">
    <property type="component" value="Unassembled WGS sequence"/>
</dbReference>